<dbReference type="Gene3D" id="3.30.2380.10">
    <property type="entry name" value="CGI121/TPRKB"/>
    <property type="match status" value="1"/>
</dbReference>
<dbReference type="SUPFAM" id="SSF143870">
    <property type="entry name" value="PF0523-like"/>
    <property type="match status" value="1"/>
</dbReference>
<evidence type="ECO:0000313" key="3">
    <source>
        <dbReference type="EMBL" id="MFC7254331.1"/>
    </source>
</evidence>
<dbReference type="Pfam" id="PF08617">
    <property type="entry name" value="CGI-121"/>
    <property type="match status" value="1"/>
</dbReference>
<dbReference type="PIRSF" id="PIRSF022062">
    <property type="entry name" value="UCP022062"/>
    <property type="match status" value="1"/>
</dbReference>
<keyword evidence="4" id="KW-1185">Reference proteome</keyword>
<dbReference type="RefSeq" id="WP_379702531.1">
    <property type="nucleotide sequence ID" value="NZ_JBHTAT010000001.1"/>
</dbReference>
<dbReference type="EMBL" id="JBHTAT010000001">
    <property type="protein sequence ID" value="MFC7254331.1"/>
    <property type="molecule type" value="Genomic_DNA"/>
</dbReference>
<evidence type="ECO:0000256" key="1">
    <source>
        <dbReference type="ARBA" id="ARBA00005546"/>
    </source>
</evidence>
<name>A0ABD5ZVE7_9EURY</name>
<dbReference type="InterPro" id="IPR036504">
    <property type="entry name" value="CGI121/TPRKB_sf"/>
</dbReference>
<accession>A0ABD5ZVE7</accession>
<reference evidence="3 4" key="1">
    <citation type="journal article" date="2019" name="Int. J. Syst. Evol. Microbiol.">
        <title>The Global Catalogue of Microorganisms (GCM) 10K type strain sequencing project: providing services to taxonomists for standard genome sequencing and annotation.</title>
        <authorList>
            <consortium name="The Broad Institute Genomics Platform"/>
            <consortium name="The Broad Institute Genome Sequencing Center for Infectious Disease"/>
            <person name="Wu L."/>
            <person name="Ma J."/>
        </authorList>
    </citation>
    <scope>NUCLEOTIDE SEQUENCE [LARGE SCALE GENOMIC DNA]</scope>
    <source>
        <strain evidence="3 4">GX21</strain>
    </source>
</reference>
<organism evidence="3 4">
    <name type="scientific">Haloplanus litoreus</name>
    <dbReference type="NCBI Taxonomy" id="767515"/>
    <lineage>
        <taxon>Archaea</taxon>
        <taxon>Methanobacteriati</taxon>
        <taxon>Methanobacteriota</taxon>
        <taxon>Stenosarchaea group</taxon>
        <taxon>Halobacteria</taxon>
        <taxon>Halobacteriales</taxon>
        <taxon>Haloferacaceae</taxon>
        <taxon>Haloplanus</taxon>
    </lineage>
</organism>
<dbReference type="NCBIfam" id="NF011465">
    <property type="entry name" value="PRK14886.1-1"/>
    <property type="match status" value="1"/>
</dbReference>
<dbReference type="Proteomes" id="UP001596434">
    <property type="component" value="Unassembled WGS sequence"/>
</dbReference>
<proteinExistence type="inferred from homology"/>
<comment type="caution">
    <text evidence="3">The sequence shown here is derived from an EMBL/GenBank/DDBJ whole genome shotgun (WGS) entry which is preliminary data.</text>
</comment>
<evidence type="ECO:0000256" key="2">
    <source>
        <dbReference type="SAM" id="MobiDB-lite"/>
    </source>
</evidence>
<gene>
    <name evidence="3" type="primary">cgi121</name>
    <name evidence="3" type="ORF">ACFQKE_03285</name>
</gene>
<comment type="similarity">
    <text evidence="1">Belongs to the CGI121/TPRKB family.</text>
</comment>
<dbReference type="GeneID" id="96952642"/>
<dbReference type="AlphaFoldDB" id="A0ABD5ZVE7"/>
<sequence>MIVIEGVAEVTDLDTVLATLDAVADEYGVTVQAFDARYLVGRRHLERAVELADRAFDRGENVARERSVEILLYAAGRRQIDDALEMGVREGRTPVAVAVVVDGEEPRSSDGEAPPTPRAERDDVPQETGHSSVTTDAVESEAAAADALHDRLVLDPAATLSSLDAERVRAFFDVTAAELDAVDGDLTDLVCERVALLDVEK</sequence>
<protein>
    <submittedName>
        <fullName evidence="3">KEOPS complex subunit Cgi121</fullName>
    </submittedName>
</protein>
<dbReference type="InterPro" id="IPR013926">
    <property type="entry name" value="CGI121/TPRKB"/>
</dbReference>
<dbReference type="InterPro" id="IPR016799">
    <property type="entry name" value="UCP022062"/>
</dbReference>
<feature type="region of interest" description="Disordered" evidence="2">
    <location>
        <begin position="101"/>
        <end position="139"/>
    </location>
</feature>
<evidence type="ECO:0000313" key="4">
    <source>
        <dbReference type="Proteomes" id="UP001596434"/>
    </source>
</evidence>